<comment type="caution">
    <text evidence="1">The sequence shown here is derived from an EMBL/GenBank/DDBJ whole genome shotgun (WGS) entry which is preliminary data.</text>
</comment>
<name>A0A1E5L2G7_9FIRM</name>
<dbReference type="RefSeq" id="WP_069703289.1">
    <property type="nucleotide sequence ID" value="NZ_MJAT01000039.1"/>
</dbReference>
<gene>
    <name evidence="1" type="ORF">BHU72_10860</name>
</gene>
<dbReference type="EMBL" id="MJAT01000039">
    <property type="protein sequence ID" value="OEH84306.1"/>
    <property type="molecule type" value="Genomic_DNA"/>
</dbReference>
<dbReference type="AlphaFoldDB" id="A0A1E5L2G7"/>
<evidence type="ECO:0008006" key="3">
    <source>
        <dbReference type="Google" id="ProtNLM"/>
    </source>
</evidence>
<proteinExistence type="predicted"/>
<dbReference type="InterPro" id="IPR017587">
    <property type="entry name" value="YqeC"/>
</dbReference>
<protein>
    <recommendedName>
        <fullName evidence="3">Selenium-dependent hydroxylase accessory protein YqeC</fullName>
    </recommendedName>
</protein>
<keyword evidence="2" id="KW-1185">Reference proteome</keyword>
<evidence type="ECO:0000313" key="2">
    <source>
        <dbReference type="Proteomes" id="UP000095255"/>
    </source>
</evidence>
<sequence>MNLLDSLAIPQSGIYTAVGAGGKTSLLQSVALELYNLRLPLVLTTTTRMLAPQLHIDTHMPLPTIIISDVDKSARYIQRFLTHFQCAGWGKRYELQKVVGHSKEHIDQIYQTLADEFPSLHFLVEGDGANHRLLKAPAEHEPVVPDLTKVTLGVLSLQAIGMPLNHAITHRLAEVSLVLNTLENSIVTLQDIIELAVHPNGIFARTKGRKVLVLSGANACCGTHTIQKLEHSIREALSNAYGQHKLNSVESDGIVLDSIELDSIVITTGFGTAMRPLSIITTNRLL</sequence>
<dbReference type="NCBIfam" id="TIGR03172">
    <property type="entry name" value="selenium cofactor biosynthesis protein YqeC"/>
    <property type="match status" value="1"/>
</dbReference>
<reference evidence="1 2" key="1">
    <citation type="submission" date="2016-09" db="EMBL/GenBank/DDBJ databases">
        <title>Desulfuribacillus arsenicus sp. nov., an obligately anaerobic, dissimilatory arsenic- and antimonate-reducing bacterium isolated from anoxic sediments.</title>
        <authorList>
            <person name="Abin C.A."/>
            <person name="Hollibaugh J.T."/>
        </authorList>
    </citation>
    <scope>NUCLEOTIDE SEQUENCE [LARGE SCALE GENOMIC DNA]</scope>
    <source>
        <strain evidence="1 2">MLFW-2</strain>
    </source>
</reference>
<dbReference type="Proteomes" id="UP000095255">
    <property type="component" value="Unassembled WGS sequence"/>
</dbReference>
<organism evidence="1 2">
    <name type="scientific">Desulfuribacillus stibiiarsenatis</name>
    <dbReference type="NCBI Taxonomy" id="1390249"/>
    <lineage>
        <taxon>Bacteria</taxon>
        <taxon>Bacillati</taxon>
        <taxon>Bacillota</taxon>
        <taxon>Desulfuribacillia</taxon>
        <taxon>Desulfuribacillales</taxon>
        <taxon>Desulfuribacillaceae</taxon>
        <taxon>Desulfuribacillus</taxon>
    </lineage>
</organism>
<dbReference type="STRING" id="1390249.BHU72_10860"/>
<accession>A0A1E5L2G7</accession>
<evidence type="ECO:0000313" key="1">
    <source>
        <dbReference type="EMBL" id="OEH84306.1"/>
    </source>
</evidence>
<dbReference type="Pfam" id="PF19842">
    <property type="entry name" value="YqeC"/>
    <property type="match status" value="1"/>
</dbReference>